<dbReference type="EMBL" id="JAZHOG010000001">
    <property type="protein sequence ID" value="MEJ8566493.1"/>
    <property type="molecule type" value="Genomic_DNA"/>
</dbReference>
<keyword evidence="6" id="KW-1185">Reference proteome</keyword>
<organism evidence="5 6">
    <name type="scientific">Elongatibacter sediminis</name>
    <dbReference type="NCBI Taxonomy" id="3119006"/>
    <lineage>
        <taxon>Bacteria</taxon>
        <taxon>Pseudomonadati</taxon>
        <taxon>Pseudomonadota</taxon>
        <taxon>Gammaproteobacteria</taxon>
        <taxon>Chromatiales</taxon>
        <taxon>Wenzhouxiangellaceae</taxon>
        <taxon>Elongatibacter</taxon>
    </lineage>
</organism>
<evidence type="ECO:0000256" key="3">
    <source>
        <dbReference type="ARBA" id="ARBA00022777"/>
    </source>
</evidence>
<dbReference type="Pfam" id="PF00294">
    <property type="entry name" value="PfkB"/>
    <property type="match status" value="1"/>
</dbReference>
<evidence type="ECO:0000256" key="2">
    <source>
        <dbReference type="ARBA" id="ARBA00022679"/>
    </source>
</evidence>
<dbReference type="CDD" id="cd01166">
    <property type="entry name" value="KdgK"/>
    <property type="match status" value="1"/>
</dbReference>
<dbReference type="PANTHER" id="PTHR43320">
    <property type="entry name" value="SUGAR KINASE"/>
    <property type="match status" value="1"/>
</dbReference>
<gene>
    <name evidence="5" type="ORF">V3330_02540</name>
</gene>
<dbReference type="SUPFAM" id="SSF53613">
    <property type="entry name" value="Ribokinase-like"/>
    <property type="match status" value="1"/>
</dbReference>
<accession>A0AAW9REI4</accession>
<reference evidence="5 6" key="1">
    <citation type="submission" date="2024-02" db="EMBL/GenBank/DDBJ databases">
        <title>A novel Wenzhouxiangellaceae bacterium, isolated from coastal sediments.</title>
        <authorList>
            <person name="Du Z.-J."/>
            <person name="Ye Y.-Q."/>
            <person name="Zhang X.-Y."/>
        </authorList>
    </citation>
    <scope>NUCLEOTIDE SEQUENCE [LARGE SCALE GENOMIC DNA]</scope>
    <source>
        <strain evidence="5 6">CH-27</strain>
    </source>
</reference>
<dbReference type="Gene3D" id="3.40.1190.20">
    <property type="match status" value="1"/>
</dbReference>
<feature type="domain" description="Carbohydrate kinase PfkB" evidence="4">
    <location>
        <begin position="5"/>
        <end position="312"/>
    </location>
</feature>
<evidence type="ECO:0000256" key="1">
    <source>
        <dbReference type="ARBA" id="ARBA00010688"/>
    </source>
</evidence>
<dbReference type="GO" id="GO:0016301">
    <property type="term" value="F:kinase activity"/>
    <property type="evidence" value="ECO:0007669"/>
    <property type="project" value="UniProtKB-KW"/>
</dbReference>
<dbReference type="InterPro" id="IPR029056">
    <property type="entry name" value="Ribokinase-like"/>
</dbReference>
<name>A0AAW9REI4_9GAMM</name>
<sequence length="342" mass="37494">MQGFVTFGEIMLRLKTPGHERFFQSPSFEATFGGGEANVAVALANYGLNARFVSALPDNAIGDSALRELRGFGVDTHHVRRSGDRVGIYYLESGANQRPSKVIYDRAGSAIAECRPGDFDWARVFEGAKWFHITGITPALSQPVADLSLESVKAARELGVTVSCDFNFRGKLWKYGKSAPEVMRELVRYVDVGIANEEDCQKSLGITADVQVESGDLDTATYEALSQRVLEEFPDMKAIAITLRESHSADVNGWSACLRDRQGFHLSRQYQMTDIVDRVGGGDSFASALIYALNAYEDRQQALEFAVAASCLKHSILGDFNRVSVAEVEQLMGGDASGRVQR</sequence>
<keyword evidence="2" id="KW-0808">Transferase</keyword>
<proteinExistence type="inferred from homology"/>
<dbReference type="InterPro" id="IPR052700">
    <property type="entry name" value="Carb_kinase_PfkB-like"/>
</dbReference>
<evidence type="ECO:0000313" key="5">
    <source>
        <dbReference type="EMBL" id="MEJ8566493.1"/>
    </source>
</evidence>
<evidence type="ECO:0000313" key="6">
    <source>
        <dbReference type="Proteomes" id="UP001359886"/>
    </source>
</evidence>
<dbReference type="PANTHER" id="PTHR43320:SF2">
    <property type="entry name" value="2-DEHYDRO-3-DEOXYGLUCONOKINASE_2-DEHYDRO-3-DEOXYGALACTONOKINASE"/>
    <property type="match status" value="1"/>
</dbReference>
<comment type="similarity">
    <text evidence="1">Belongs to the carbohydrate kinase PfkB family.</text>
</comment>
<comment type="caution">
    <text evidence="5">The sequence shown here is derived from an EMBL/GenBank/DDBJ whole genome shotgun (WGS) entry which is preliminary data.</text>
</comment>
<dbReference type="RefSeq" id="WP_354693811.1">
    <property type="nucleotide sequence ID" value="NZ_JAZHOG010000001.1"/>
</dbReference>
<dbReference type="InterPro" id="IPR011611">
    <property type="entry name" value="PfkB_dom"/>
</dbReference>
<protein>
    <submittedName>
        <fullName evidence="5">Sugar kinase</fullName>
    </submittedName>
</protein>
<dbReference type="AlphaFoldDB" id="A0AAW9REI4"/>
<keyword evidence="3 5" id="KW-0418">Kinase</keyword>
<evidence type="ECO:0000259" key="4">
    <source>
        <dbReference type="Pfam" id="PF00294"/>
    </source>
</evidence>
<dbReference type="Proteomes" id="UP001359886">
    <property type="component" value="Unassembled WGS sequence"/>
</dbReference>